<protein>
    <submittedName>
        <fullName evidence="2">Chromodomain-helicase-DNA-binding protein</fullName>
    </submittedName>
</protein>
<dbReference type="InterPro" id="IPR043472">
    <property type="entry name" value="Macro_dom-like"/>
</dbReference>
<dbReference type="Proteomes" id="UP001305174">
    <property type="component" value="Segment"/>
</dbReference>
<dbReference type="SUPFAM" id="SSF52949">
    <property type="entry name" value="Macro domain-like"/>
    <property type="match status" value="1"/>
</dbReference>
<reference evidence="3" key="1">
    <citation type="submission" date="2024-05" db="EMBL/GenBank/DDBJ databases">
        <authorList>
            <person name="Tikunov A.Y."/>
            <person name="Morozova V.V."/>
            <person name="Kozlova Y.N."/>
            <person name="Tikunova N.V."/>
            <person name="Babkin I.V."/>
        </authorList>
    </citation>
    <scope>NUCLEOTIDE SEQUENCE [LARGE SCALE GENOMIC DNA]</scope>
</reference>
<keyword evidence="3" id="KW-1185">Reference proteome</keyword>
<name>A0AAX4G6C3_9CAUD</name>
<proteinExistence type="predicted"/>
<evidence type="ECO:0000313" key="2">
    <source>
        <dbReference type="EMBL" id="WOZ57445.1"/>
    </source>
</evidence>
<sequence length="153" mass="16925">MGIVYKKGCLIEGFKSGEVRVIGHQANCQNTMNSGVAKAIRLAFPEAYEADCGTVRGDYSKLGGISTCINNNGIIVNIYGQYNYGYDGIRYTDYEALESGFNRMIDMLTYIEYQGKIGLPKLGCDRGGGDWNIVEGLIKETLAEKHDVIIYVR</sequence>
<dbReference type="Gene3D" id="3.40.220.10">
    <property type="entry name" value="Leucine Aminopeptidase, subunit E, domain 1"/>
    <property type="match status" value="1"/>
</dbReference>
<dbReference type="EMBL" id="OR575930">
    <property type="protein sequence ID" value="WOZ57445.1"/>
    <property type="molecule type" value="Genomic_DNA"/>
</dbReference>
<feature type="domain" description="Macro" evidence="1">
    <location>
        <begin position="1"/>
        <end position="153"/>
    </location>
</feature>
<dbReference type="InterPro" id="IPR002589">
    <property type="entry name" value="Macro_dom"/>
</dbReference>
<accession>A0AAX4G6C3</accession>
<evidence type="ECO:0000313" key="3">
    <source>
        <dbReference type="Proteomes" id="UP001305174"/>
    </source>
</evidence>
<dbReference type="PROSITE" id="PS51154">
    <property type="entry name" value="MACRO"/>
    <property type="match status" value="1"/>
</dbReference>
<evidence type="ECO:0000259" key="1">
    <source>
        <dbReference type="PROSITE" id="PS51154"/>
    </source>
</evidence>
<organism evidence="2 3">
    <name type="scientific">Pseudomonas phage vB_PseuGesM_254</name>
    <dbReference type="NCBI Taxonomy" id="3092638"/>
    <lineage>
        <taxon>Viruses</taxon>
        <taxon>Duplodnaviria</taxon>
        <taxon>Heunggongvirae</taxon>
        <taxon>Uroviricota</taxon>
        <taxon>Caudoviricetes</taxon>
        <taxon>Vandenendeviridae</taxon>
        <taxon>Chemalvirus</taxon>
        <taxon>Chemalvirus PseuGes254</taxon>
    </lineage>
</organism>